<dbReference type="PANTHER" id="PTHR33445:SF1">
    <property type="entry name" value="ATP SYNTHASE SUBUNIT B"/>
    <property type="match status" value="1"/>
</dbReference>
<keyword evidence="3 13" id="KW-0138">CF(0)</keyword>
<evidence type="ECO:0000256" key="14">
    <source>
        <dbReference type="RuleBase" id="RU003848"/>
    </source>
</evidence>
<keyword evidence="8 13" id="KW-0472">Membrane</keyword>
<keyword evidence="2 13" id="KW-0813">Transport</keyword>
<keyword evidence="6 13" id="KW-1133">Transmembrane helix</keyword>
<evidence type="ECO:0000313" key="15">
    <source>
        <dbReference type="EMBL" id="MBR0667302.1"/>
    </source>
</evidence>
<evidence type="ECO:0000256" key="13">
    <source>
        <dbReference type="HAMAP-Rule" id="MF_01398"/>
    </source>
</evidence>
<evidence type="ECO:0000256" key="1">
    <source>
        <dbReference type="ARBA" id="ARBA00005513"/>
    </source>
</evidence>
<dbReference type="EMBL" id="JAAGBB010000033">
    <property type="protein sequence ID" value="MBR0667302.1"/>
    <property type="molecule type" value="Genomic_DNA"/>
</dbReference>
<evidence type="ECO:0000256" key="6">
    <source>
        <dbReference type="ARBA" id="ARBA00022989"/>
    </source>
</evidence>
<keyword evidence="9 13" id="KW-0066">ATP synthesis</keyword>
<dbReference type="PANTHER" id="PTHR33445">
    <property type="entry name" value="ATP SYNTHASE SUBUNIT B', CHLOROPLASTIC"/>
    <property type="match status" value="1"/>
</dbReference>
<dbReference type="InterPro" id="IPR002146">
    <property type="entry name" value="ATP_synth_b/b'su_bac/chlpt"/>
</dbReference>
<organism evidence="15 16">
    <name type="scientific">Plastoroseomonas hellenica</name>
    <dbReference type="NCBI Taxonomy" id="2687306"/>
    <lineage>
        <taxon>Bacteria</taxon>
        <taxon>Pseudomonadati</taxon>
        <taxon>Pseudomonadota</taxon>
        <taxon>Alphaproteobacteria</taxon>
        <taxon>Acetobacterales</taxon>
        <taxon>Acetobacteraceae</taxon>
        <taxon>Plastoroseomonas</taxon>
    </lineage>
</organism>
<name>A0ABS5F427_9PROT</name>
<dbReference type="Pfam" id="PF00430">
    <property type="entry name" value="ATP-synt_B"/>
    <property type="match status" value="1"/>
</dbReference>
<comment type="similarity">
    <text evidence="1 13 14">Belongs to the ATPase B chain family.</text>
</comment>
<accession>A0ABS5F427</accession>
<dbReference type="HAMAP" id="MF_01398">
    <property type="entry name" value="ATP_synth_b_bprime"/>
    <property type="match status" value="1"/>
</dbReference>
<evidence type="ECO:0000256" key="9">
    <source>
        <dbReference type="ARBA" id="ARBA00023310"/>
    </source>
</evidence>
<evidence type="ECO:0000256" key="11">
    <source>
        <dbReference type="ARBA" id="ARBA00025614"/>
    </source>
</evidence>
<keyword evidence="4 13" id="KW-0812">Transmembrane</keyword>
<evidence type="ECO:0000256" key="12">
    <source>
        <dbReference type="ARBA" id="ARBA00037847"/>
    </source>
</evidence>
<feature type="transmembrane region" description="Helical" evidence="13">
    <location>
        <begin position="12"/>
        <end position="34"/>
    </location>
</feature>
<sequence>MPQLDFGNPLMISQIVWLMIIFGLLYFILSNYALPRVEAVLEDRRARIAADLDAARAAKAEADTALAAHAEATAKARAEAQAAIAAATAQAHAEAQAHADTLNAKLNAQIAASEARITVARDAAMGALRQVASETAESLVAKLTGRADPAAVGRAVDTALAARAGS</sequence>
<evidence type="ECO:0000256" key="10">
    <source>
        <dbReference type="ARBA" id="ARBA00025198"/>
    </source>
</evidence>
<comment type="subcellular location">
    <subcellularLocation>
        <location evidence="13">Cell membrane</location>
        <topology evidence="13">Single-pass membrane protein</topology>
    </subcellularLocation>
    <subcellularLocation>
        <location evidence="12">Endomembrane system</location>
        <topology evidence="12">Single-pass membrane protein</topology>
    </subcellularLocation>
</comment>
<keyword evidence="5 13" id="KW-0375">Hydrogen ion transport</keyword>
<keyword evidence="13" id="KW-1003">Cell membrane</keyword>
<evidence type="ECO:0000313" key="16">
    <source>
        <dbReference type="Proteomes" id="UP001196870"/>
    </source>
</evidence>
<evidence type="ECO:0000256" key="7">
    <source>
        <dbReference type="ARBA" id="ARBA00023065"/>
    </source>
</evidence>
<comment type="function">
    <text evidence="11">Component of the F(0) channel, it forms part of the peripheral stalk, linking F(1) to F(0). The b'-subunit is a diverged and duplicated form of b found in plants and photosynthetic bacteria.</text>
</comment>
<keyword evidence="16" id="KW-1185">Reference proteome</keyword>
<comment type="subunit">
    <text evidence="13">F-type ATPases have 2 components, F(1) - the catalytic core - and F(0) - the membrane proton channel. F(1) has five subunits: alpha(3), beta(3), gamma(1), delta(1), epsilon(1). F(0) has three main subunits: a(1), b(2) and c(10-14). The alpha and beta chains form an alternating ring which encloses part of the gamma chain. F(1) is attached to F(0) by a central stalk formed by the gamma and epsilon chains, while a peripheral stalk is formed by the delta and b chains.</text>
</comment>
<evidence type="ECO:0000256" key="4">
    <source>
        <dbReference type="ARBA" id="ARBA00022692"/>
    </source>
</evidence>
<evidence type="ECO:0000256" key="2">
    <source>
        <dbReference type="ARBA" id="ARBA00022448"/>
    </source>
</evidence>
<proteinExistence type="inferred from homology"/>
<comment type="caution">
    <text evidence="15">The sequence shown here is derived from an EMBL/GenBank/DDBJ whole genome shotgun (WGS) entry which is preliminary data.</text>
</comment>
<reference evidence="16" key="1">
    <citation type="journal article" date="2021" name="Syst. Appl. Microbiol.">
        <title>Roseomonas hellenica sp. nov., isolated from roots of wild-growing Alkanna tinctoria.</title>
        <authorList>
            <person name="Rat A."/>
            <person name="Naranjo H.D."/>
            <person name="Lebbe L."/>
            <person name="Cnockaert M."/>
            <person name="Krigas N."/>
            <person name="Grigoriadou K."/>
            <person name="Maloupa E."/>
            <person name="Willems A."/>
        </authorList>
    </citation>
    <scope>NUCLEOTIDE SEQUENCE [LARGE SCALE GENOMIC DNA]</scope>
    <source>
        <strain evidence="16">LMG 31523</strain>
    </source>
</reference>
<comment type="function">
    <text evidence="10 13">F(1)F(0) ATP synthase produces ATP from ADP in the presence of a proton or sodium gradient. F-type ATPases consist of two structural domains, F(1) containing the extramembraneous catalytic core and F(0) containing the membrane proton channel, linked together by a central stalk and a peripheral stalk. During catalysis, ATP synthesis in the catalytic domain of F(1) is coupled via a rotary mechanism of the central stalk subunits to proton translocation.</text>
</comment>
<evidence type="ECO:0000256" key="8">
    <source>
        <dbReference type="ARBA" id="ARBA00023136"/>
    </source>
</evidence>
<keyword evidence="7 13" id="KW-0406">Ion transport</keyword>
<dbReference type="RefSeq" id="WP_211855085.1">
    <property type="nucleotide sequence ID" value="NZ_JAAGBB010000033.1"/>
</dbReference>
<gene>
    <name evidence="13" type="primary">atpF</name>
    <name evidence="15" type="ORF">GXW71_23290</name>
</gene>
<evidence type="ECO:0000256" key="3">
    <source>
        <dbReference type="ARBA" id="ARBA00022547"/>
    </source>
</evidence>
<evidence type="ECO:0000256" key="5">
    <source>
        <dbReference type="ARBA" id="ARBA00022781"/>
    </source>
</evidence>
<dbReference type="Proteomes" id="UP001196870">
    <property type="component" value="Unassembled WGS sequence"/>
</dbReference>
<protein>
    <recommendedName>
        <fullName evidence="13">ATP synthase subunit b</fullName>
    </recommendedName>
    <alternativeName>
        <fullName evidence="13">ATP synthase F(0) sector subunit b</fullName>
    </alternativeName>
    <alternativeName>
        <fullName evidence="13">ATPase subunit I</fullName>
    </alternativeName>
    <alternativeName>
        <fullName evidence="13">F-type ATPase subunit b</fullName>
        <shortName evidence="13">F-ATPase subunit b</shortName>
    </alternativeName>
</protein>
<dbReference type="InterPro" id="IPR050059">
    <property type="entry name" value="ATP_synthase_B_chain"/>
</dbReference>